<feature type="region of interest" description="Disordered" evidence="2">
    <location>
        <begin position="307"/>
        <end position="328"/>
    </location>
</feature>
<feature type="region of interest" description="Disordered" evidence="2">
    <location>
        <begin position="43"/>
        <end position="74"/>
    </location>
</feature>
<accession>A0AAW2Z9I0</accession>
<keyword evidence="4" id="KW-1185">Reference proteome</keyword>
<evidence type="ECO:0000256" key="2">
    <source>
        <dbReference type="SAM" id="MobiDB-lite"/>
    </source>
</evidence>
<evidence type="ECO:0000256" key="1">
    <source>
        <dbReference type="SAM" id="Coils"/>
    </source>
</evidence>
<keyword evidence="1" id="KW-0175">Coiled coil</keyword>
<feature type="coiled-coil region" evidence="1">
    <location>
        <begin position="621"/>
        <end position="691"/>
    </location>
</feature>
<evidence type="ECO:0000313" key="4">
    <source>
        <dbReference type="Proteomes" id="UP001431209"/>
    </source>
</evidence>
<proteinExistence type="predicted"/>
<sequence length="693" mass="79938">MLDNRLIDLVPISTKINKKESSKDELNRAFSFAQPLPKVLTADAKKRPQTTWSRESRDHMHRPSSSLSSPVPAPMSHRELDITKDDKTYISVLKSDILILQKKISDVGLTKGAKTSTEQAIGGLHHSFNSSENLATKATLLEILLDKLMELQKSILNRTENVRVFEFICNLNLQQSAKDITGSFSGVSRLPVFFASADRAITLHEQYLRQKESISPKKTASSPVNSIKTIPKKSISVQTTPFPRKSVFIQTDSYEQPSAVTTVEKVVHVTDNTKIETLQRQIEATTSQIKILEKNVKLLEKDNKSLSEKLSKSSDDNNKERNSAENEIEKLNKRISDLNNKVSEKKERDSEIVALKGHVKELTEASKHGDKQVEEELKQKAKINSLNDKLTAEKANSLNLEKQKSHLQQQIINIKEKNMNFGSLSKKDQNELQRLRDIEVKYNELQNQDTLSDGRLLKLQQYLERVEDGYKMLQEETTRLRDKNILLEQSDILYKDALEELKSERNASRDLELRLENGRNDRTHYEATLKTLSTRVEKAEKNSIIKDKECEKLQRELQSEKIHHQRTKSQFEMASRSVLEKEDEIEKLNKLTSPSTNMIDMNDTIAMLMKAGENSINEVLVNELKNVRQDFEKKLKTAGEEVNRIQTNYEKQLLELYETVKMERNVMDRKVRKFQERCEYLEKRLQEFEKSKK</sequence>
<protein>
    <submittedName>
        <fullName evidence="3">Laminin-like protein</fullName>
    </submittedName>
</protein>
<dbReference type="Proteomes" id="UP001431209">
    <property type="component" value="Unassembled WGS sequence"/>
</dbReference>
<comment type="caution">
    <text evidence="3">The sequence shown here is derived from an EMBL/GenBank/DDBJ whole genome shotgun (WGS) entry which is preliminary data.</text>
</comment>
<name>A0AAW2Z9I0_9EUKA</name>
<evidence type="ECO:0000313" key="3">
    <source>
        <dbReference type="EMBL" id="KAL0486498.1"/>
    </source>
</evidence>
<dbReference type="EMBL" id="JAOPGA020001235">
    <property type="protein sequence ID" value="KAL0486498.1"/>
    <property type="molecule type" value="Genomic_DNA"/>
</dbReference>
<feature type="coiled-coil region" evidence="1">
    <location>
        <begin position="373"/>
        <end position="570"/>
    </location>
</feature>
<organism evidence="3 4">
    <name type="scientific">Acrasis kona</name>
    <dbReference type="NCBI Taxonomy" id="1008807"/>
    <lineage>
        <taxon>Eukaryota</taxon>
        <taxon>Discoba</taxon>
        <taxon>Heterolobosea</taxon>
        <taxon>Tetramitia</taxon>
        <taxon>Eutetramitia</taxon>
        <taxon>Acrasidae</taxon>
        <taxon>Acrasis</taxon>
    </lineage>
</organism>
<dbReference type="AlphaFoldDB" id="A0AAW2Z9I0"/>
<reference evidence="3 4" key="1">
    <citation type="submission" date="2024-03" db="EMBL/GenBank/DDBJ databases">
        <title>The Acrasis kona genome and developmental transcriptomes reveal deep origins of eukaryotic multicellular pathways.</title>
        <authorList>
            <person name="Sheikh S."/>
            <person name="Fu C.-J."/>
            <person name="Brown M.W."/>
            <person name="Baldauf S.L."/>
        </authorList>
    </citation>
    <scope>NUCLEOTIDE SEQUENCE [LARGE SCALE GENOMIC DNA]</scope>
    <source>
        <strain evidence="3 4">ATCC MYA-3509</strain>
    </source>
</reference>
<gene>
    <name evidence="3" type="ORF">AKO1_011999</name>
</gene>